<dbReference type="Pfam" id="PF05685">
    <property type="entry name" value="Uma2"/>
    <property type="match status" value="1"/>
</dbReference>
<dbReference type="EMBL" id="BAABIS010000001">
    <property type="protein sequence ID" value="GAA4868794.1"/>
    <property type="molecule type" value="Genomic_DNA"/>
</dbReference>
<evidence type="ECO:0000313" key="3">
    <source>
        <dbReference type="Proteomes" id="UP001501752"/>
    </source>
</evidence>
<dbReference type="PANTHER" id="PTHR35400">
    <property type="entry name" value="SLR1083 PROTEIN"/>
    <property type="match status" value="1"/>
</dbReference>
<keyword evidence="3" id="KW-1185">Reference proteome</keyword>
<accession>A0ABP9E6G4</accession>
<dbReference type="PANTHER" id="PTHR35400:SF3">
    <property type="entry name" value="SLL1072 PROTEIN"/>
    <property type="match status" value="1"/>
</dbReference>
<gene>
    <name evidence="2" type="ORF">GCM10023235_54360</name>
</gene>
<evidence type="ECO:0000313" key="2">
    <source>
        <dbReference type="EMBL" id="GAA4868794.1"/>
    </source>
</evidence>
<dbReference type="SUPFAM" id="SSF52980">
    <property type="entry name" value="Restriction endonuclease-like"/>
    <property type="match status" value="1"/>
</dbReference>
<dbReference type="RefSeq" id="WP_345699499.1">
    <property type="nucleotide sequence ID" value="NZ_BAABIS010000001.1"/>
</dbReference>
<feature type="domain" description="Putative restriction endonuclease" evidence="1">
    <location>
        <begin position="14"/>
        <end position="183"/>
    </location>
</feature>
<keyword evidence="2" id="KW-0540">Nuclease</keyword>
<dbReference type="InterPro" id="IPR008538">
    <property type="entry name" value="Uma2"/>
</dbReference>
<keyword evidence="2" id="KW-0378">Hydrolase</keyword>
<dbReference type="Gene3D" id="3.90.1570.10">
    <property type="entry name" value="tt1808, chain A"/>
    <property type="match status" value="1"/>
</dbReference>
<protein>
    <submittedName>
        <fullName evidence="2">Uma2 family endonuclease</fullName>
    </submittedName>
</protein>
<proteinExistence type="predicted"/>
<reference evidence="3" key="1">
    <citation type="journal article" date="2019" name="Int. J. Syst. Evol. Microbiol.">
        <title>The Global Catalogue of Microorganisms (GCM) 10K type strain sequencing project: providing services to taxonomists for standard genome sequencing and annotation.</title>
        <authorList>
            <consortium name="The Broad Institute Genomics Platform"/>
            <consortium name="The Broad Institute Genome Sequencing Center for Infectious Disease"/>
            <person name="Wu L."/>
            <person name="Ma J."/>
        </authorList>
    </citation>
    <scope>NUCLEOTIDE SEQUENCE [LARGE SCALE GENOMIC DNA]</scope>
    <source>
        <strain evidence="3">JCM 13006</strain>
    </source>
</reference>
<dbReference type="InterPro" id="IPR012296">
    <property type="entry name" value="Nuclease_put_TT1808"/>
</dbReference>
<name>A0ABP9E6G4_9ACTN</name>
<dbReference type="GO" id="GO:0004519">
    <property type="term" value="F:endonuclease activity"/>
    <property type="evidence" value="ECO:0007669"/>
    <property type="project" value="UniProtKB-KW"/>
</dbReference>
<dbReference type="Proteomes" id="UP001501752">
    <property type="component" value="Unassembled WGS sequence"/>
</dbReference>
<keyword evidence="2" id="KW-0255">Endonuclease</keyword>
<sequence length="193" mass="21477">MAVMTTDRPQMTLEAFEAIATTAEREDVTLEFINGRIGVKPVPDGDHGEIIRWVSKRCMQHRPDLWLYAEQGLRVERYRGGHARVDGALAADEAFAGQGEWADPDAVLMAVEVTSYDADTHQRDRVEKPVAYAEAGIPVYLLIDRDAGAVTVHSEPEDGRYQSVVTLSYGHEVVLPQPVNVTLDTEALKRYAR</sequence>
<evidence type="ECO:0000259" key="1">
    <source>
        <dbReference type="Pfam" id="PF05685"/>
    </source>
</evidence>
<dbReference type="InterPro" id="IPR011335">
    <property type="entry name" value="Restrct_endonuc-II-like"/>
</dbReference>
<dbReference type="CDD" id="cd06260">
    <property type="entry name" value="DUF820-like"/>
    <property type="match status" value="1"/>
</dbReference>
<organism evidence="2 3">
    <name type="scientific">Kitasatospora terrestris</name>
    <dbReference type="NCBI Taxonomy" id="258051"/>
    <lineage>
        <taxon>Bacteria</taxon>
        <taxon>Bacillati</taxon>
        <taxon>Actinomycetota</taxon>
        <taxon>Actinomycetes</taxon>
        <taxon>Kitasatosporales</taxon>
        <taxon>Streptomycetaceae</taxon>
        <taxon>Kitasatospora</taxon>
    </lineage>
</organism>
<comment type="caution">
    <text evidence="2">The sequence shown here is derived from an EMBL/GenBank/DDBJ whole genome shotgun (WGS) entry which is preliminary data.</text>
</comment>